<keyword evidence="1 8" id="KW-0963">Cytoplasm</keyword>
<comment type="catalytic activity">
    <reaction evidence="8">
        <text>Mo-molybdopterin + GTP + H(+) = Mo-molybdopterin guanine dinucleotide + diphosphate</text>
        <dbReference type="Rhea" id="RHEA:34243"/>
        <dbReference type="ChEBI" id="CHEBI:15378"/>
        <dbReference type="ChEBI" id="CHEBI:33019"/>
        <dbReference type="ChEBI" id="CHEBI:37565"/>
        <dbReference type="ChEBI" id="CHEBI:71302"/>
        <dbReference type="ChEBI" id="CHEBI:71310"/>
        <dbReference type="EC" id="2.7.7.77"/>
    </reaction>
</comment>
<dbReference type="SUPFAM" id="SSF53448">
    <property type="entry name" value="Nucleotide-diphospho-sugar transferases"/>
    <property type="match status" value="1"/>
</dbReference>
<dbReference type="Pfam" id="PF12804">
    <property type="entry name" value="NTP_transf_3"/>
    <property type="match status" value="1"/>
</dbReference>
<dbReference type="RefSeq" id="WP_077546417.1">
    <property type="nucleotide sequence ID" value="NZ_JACHEJ010000001.1"/>
</dbReference>
<dbReference type="PANTHER" id="PTHR19136:SF81">
    <property type="entry name" value="MOLYBDENUM COFACTOR GUANYLYLTRANSFERASE"/>
    <property type="match status" value="1"/>
</dbReference>
<dbReference type="GO" id="GO:0061603">
    <property type="term" value="F:molybdenum cofactor guanylyltransferase activity"/>
    <property type="evidence" value="ECO:0007669"/>
    <property type="project" value="UniProtKB-EC"/>
</dbReference>
<comment type="caution">
    <text evidence="10">The sequence shown here is derived from an EMBL/GenBank/DDBJ whole genome shotgun (WGS) entry which is preliminary data.</text>
</comment>
<dbReference type="PANTHER" id="PTHR19136">
    <property type="entry name" value="MOLYBDENUM COFACTOR GUANYLYLTRANSFERASE"/>
    <property type="match status" value="1"/>
</dbReference>
<keyword evidence="10" id="KW-0548">Nucleotidyltransferase</keyword>
<evidence type="ECO:0000256" key="4">
    <source>
        <dbReference type="ARBA" id="ARBA00022741"/>
    </source>
</evidence>
<comment type="function">
    <text evidence="8">Transfers a GMP moiety from GTP to Mo-molybdopterin (Mo-MPT) cofactor (Moco or molybdenum cofactor) to form Mo-molybdopterin guanine dinucleotide (Mo-MGD) cofactor.</text>
</comment>
<sequence length="207" mass="22348">MTKRPPNGLILAGGKSSRMGSDEISLPFGSGTLLTRMLDRLAPQVSEVAVNGLLSLQLPKGVRHVPDTLPDQPGPLAGVLAGLRDLSSRRSDEAHLLTVPSDAPFFPEDLARLLMSAASGPETVAIAASGGRVHPVFGLWPVSLATDLENWLRNSENRRMSDYLGRQQVVTVEWAMVSTTAGLLDPFMNLNTPEELGKARRFLEIFP</sequence>
<feature type="domain" description="MobA-like NTP transferase" evidence="9">
    <location>
        <begin position="8"/>
        <end position="162"/>
    </location>
</feature>
<dbReference type="HAMAP" id="MF_00316">
    <property type="entry name" value="MobA"/>
    <property type="match status" value="1"/>
</dbReference>
<comment type="caution">
    <text evidence="8">Lacks conserved residue(s) required for the propagation of feature annotation.</text>
</comment>
<reference evidence="10 11" key="1">
    <citation type="submission" date="2020-08" db="EMBL/GenBank/DDBJ databases">
        <title>Genomic Encyclopedia of Type Strains, Phase IV (KMG-IV): sequencing the most valuable type-strain genomes for metagenomic binning, comparative biology and taxonomic classification.</title>
        <authorList>
            <person name="Goeker M."/>
        </authorList>
    </citation>
    <scope>NUCLEOTIDE SEQUENCE [LARGE SCALE GENOMIC DNA]</scope>
    <source>
        <strain evidence="10 11">DSM 102134</strain>
    </source>
</reference>
<comment type="similarity">
    <text evidence="8">Belongs to the MobA family.</text>
</comment>
<evidence type="ECO:0000259" key="9">
    <source>
        <dbReference type="Pfam" id="PF12804"/>
    </source>
</evidence>
<gene>
    <name evidence="8" type="primary">mobA</name>
    <name evidence="10" type="ORF">HNQ75_000819</name>
</gene>
<dbReference type="InterPro" id="IPR029044">
    <property type="entry name" value="Nucleotide-diphossugar_trans"/>
</dbReference>
<evidence type="ECO:0000256" key="5">
    <source>
        <dbReference type="ARBA" id="ARBA00022842"/>
    </source>
</evidence>
<dbReference type="GO" id="GO:0046872">
    <property type="term" value="F:metal ion binding"/>
    <property type="evidence" value="ECO:0007669"/>
    <property type="project" value="UniProtKB-KW"/>
</dbReference>
<dbReference type="GO" id="GO:0005525">
    <property type="term" value="F:GTP binding"/>
    <property type="evidence" value="ECO:0007669"/>
    <property type="project" value="UniProtKB-UniRule"/>
</dbReference>
<evidence type="ECO:0000256" key="8">
    <source>
        <dbReference type="HAMAP-Rule" id="MF_00316"/>
    </source>
</evidence>
<feature type="binding site" evidence="8">
    <location>
        <position position="102"/>
    </location>
    <ligand>
        <name>GTP</name>
        <dbReference type="ChEBI" id="CHEBI:37565"/>
    </ligand>
</feature>
<evidence type="ECO:0000256" key="6">
    <source>
        <dbReference type="ARBA" id="ARBA00023134"/>
    </source>
</evidence>
<keyword evidence="3 8" id="KW-0479">Metal-binding</keyword>
<comment type="cofactor">
    <cofactor evidence="8">
        <name>Mg(2+)</name>
        <dbReference type="ChEBI" id="CHEBI:18420"/>
    </cofactor>
</comment>
<evidence type="ECO:0000256" key="1">
    <source>
        <dbReference type="ARBA" id="ARBA00022490"/>
    </source>
</evidence>
<keyword evidence="7 8" id="KW-0501">Molybdenum cofactor biosynthesis</keyword>
<feature type="binding site" evidence="8">
    <location>
        <position position="102"/>
    </location>
    <ligand>
        <name>Mg(2+)</name>
        <dbReference type="ChEBI" id="CHEBI:18420"/>
    </ligand>
</feature>
<comment type="subcellular location">
    <subcellularLocation>
        <location evidence="8">Cytoplasm</location>
    </subcellularLocation>
</comment>
<dbReference type="Proteomes" id="UP000535501">
    <property type="component" value="Unassembled WGS sequence"/>
</dbReference>
<feature type="binding site" evidence="8">
    <location>
        <begin position="11"/>
        <end position="13"/>
    </location>
    <ligand>
        <name>GTP</name>
        <dbReference type="ChEBI" id="CHEBI:37565"/>
    </ligand>
</feature>
<dbReference type="EMBL" id="JACHEJ010000001">
    <property type="protein sequence ID" value="MBB6178876.1"/>
    <property type="molecule type" value="Genomic_DNA"/>
</dbReference>
<evidence type="ECO:0000256" key="2">
    <source>
        <dbReference type="ARBA" id="ARBA00022679"/>
    </source>
</evidence>
<comment type="subunit">
    <text evidence="8">Monomer.</text>
</comment>
<organism evidence="10 11">
    <name type="scientific">Pseudorhizobium flavum</name>
    <dbReference type="NCBI Taxonomy" id="1335061"/>
    <lineage>
        <taxon>Bacteria</taxon>
        <taxon>Pseudomonadati</taxon>
        <taxon>Pseudomonadota</taxon>
        <taxon>Alphaproteobacteria</taxon>
        <taxon>Hyphomicrobiales</taxon>
        <taxon>Rhizobiaceae</taxon>
        <taxon>Rhizobium/Agrobacterium group</taxon>
        <taxon>Pseudorhizobium</taxon>
    </lineage>
</organism>
<dbReference type="CDD" id="cd02503">
    <property type="entry name" value="MobA"/>
    <property type="match status" value="1"/>
</dbReference>
<feature type="binding site" evidence="8">
    <location>
        <position position="67"/>
    </location>
    <ligand>
        <name>GTP</name>
        <dbReference type="ChEBI" id="CHEBI:37565"/>
    </ligand>
</feature>
<keyword evidence="6 8" id="KW-0342">GTP-binding</keyword>
<dbReference type="GO" id="GO:1902758">
    <property type="term" value="P:bis(molybdopterin guanine dinucleotide)molybdenum biosynthetic process"/>
    <property type="evidence" value="ECO:0007669"/>
    <property type="project" value="TreeGrafter"/>
</dbReference>
<comment type="domain">
    <text evidence="8">The N-terminal domain determines nucleotide recognition and specific binding, while the C-terminal domain determines the specific binding to the target protein.</text>
</comment>
<dbReference type="InterPro" id="IPR025877">
    <property type="entry name" value="MobA-like_NTP_Trfase"/>
</dbReference>
<dbReference type="InterPro" id="IPR013482">
    <property type="entry name" value="Molybde_CF_guanTrfase"/>
</dbReference>
<dbReference type="EC" id="2.7.7.77" evidence="8"/>
<dbReference type="GO" id="GO:0005737">
    <property type="term" value="C:cytoplasm"/>
    <property type="evidence" value="ECO:0007669"/>
    <property type="project" value="UniProtKB-SubCell"/>
</dbReference>
<keyword evidence="11" id="KW-1185">Reference proteome</keyword>
<proteinExistence type="inferred from homology"/>
<evidence type="ECO:0000313" key="10">
    <source>
        <dbReference type="EMBL" id="MBB6178876.1"/>
    </source>
</evidence>
<keyword evidence="2 8" id="KW-0808">Transferase</keyword>
<feature type="binding site" evidence="8">
    <location>
        <position position="51"/>
    </location>
    <ligand>
        <name>GTP</name>
        <dbReference type="ChEBI" id="CHEBI:37565"/>
    </ligand>
</feature>
<evidence type="ECO:0000256" key="7">
    <source>
        <dbReference type="ARBA" id="ARBA00023150"/>
    </source>
</evidence>
<keyword evidence="5 8" id="KW-0460">Magnesium</keyword>
<name>A0A7W9YWD8_9HYPH</name>
<dbReference type="Gene3D" id="3.90.550.10">
    <property type="entry name" value="Spore Coat Polysaccharide Biosynthesis Protein SpsA, Chain A"/>
    <property type="match status" value="1"/>
</dbReference>
<dbReference type="AlphaFoldDB" id="A0A7W9YWD8"/>
<protein>
    <recommendedName>
        <fullName evidence="8">Molybdenum cofactor guanylyltransferase</fullName>
        <shortName evidence="8">MoCo guanylyltransferase</shortName>
        <ecNumber evidence="8">2.7.7.77</ecNumber>
    </recommendedName>
    <alternativeName>
        <fullName evidence="8">GTP:molybdopterin guanylyltransferase</fullName>
    </alternativeName>
    <alternativeName>
        <fullName evidence="8">Mo-MPT guanylyltransferase</fullName>
    </alternativeName>
    <alternativeName>
        <fullName evidence="8">Molybdopterin guanylyltransferase</fullName>
    </alternativeName>
    <alternativeName>
        <fullName evidence="8">Molybdopterin-guanine dinucleotide synthase</fullName>
        <shortName evidence="8">MGD synthase</shortName>
    </alternativeName>
</protein>
<dbReference type="NCBIfam" id="TIGR02665">
    <property type="entry name" value="molyb_mobA"/>
    <property type="match status" value="1"/>
</dbReference>
<evidence type="ECO:0000313" key="11">
    <source>
        <dbReference type="Proteomes" id="UP000535501"/>
    </source>
</evidence>
<evidence type="ECO:0000256" key="3">
    <source>
        <dbReference type="ARBA" id="ARBA00022723"/>
    </source>
</evidence>
<accession>A0A7W9YWD8</accession>
<keyword evidence="4 8" id="KW-0547">Nucleotide-binding</keyword>